<dbReference type="PANTHER" id="PTHR42928:SF1">
    <property type="entry name" value="BLR4371 PROTEIN"/>
    <property type="match status" value="1"/>
</dbReference>
<keyword evidence="4" id="KW-1185">Reference proteome</keyword>
<keyword evidence="2" id="KW-0732">Signal</keyword>
<organism evidence="3 4">
    <name type="scientific">Allopusillimonas soli</name>
    <dbReference type="NCBI Taxonomy" id="659016"/>
    <lineage>
        <taxon>Bacteria</taxon>
        <taxon>Pseudomonadati</taxon>
        <taxon>Pseudomonadota</taxon>
        <taxon>Betaproteobacteria</taxon>
        <taxon>Burkholderiales</taxon>
        <taxon>Alcaligenaceae</taxon>
        <taxon>Allopusillimonas</taxon>
    </lineage>
</organism>
<feature type="signal peptide" evidence="2">
    <location>
        <begin position="1"/>
        <end position="31"/>
    </location>
</feature>
<name>A0A853FAM3_9BURK</name>
<sequence length="338" mass="37191">MKHATRSTSKTFWRLAPLALMLGATCAPAHAWEPTRPVEIIVPAGAGGASDQMARTIQSIILKHKFMDQSILVLNKGGASGAEGIMDTKASAGNPNKLMVAFSAIYTLPIAVKLPFNWRDLNPVAMIAKDEFLLWTNAEANYKTAKDYLDAVKAKPAGTFKMGGTGAKREDQIITVALEKAAGVKFTYVPYKSGGEAATQLVGKHTDSNVNNPSENIAQWRAGQLDALCVFSDERMPYTDKVTKTQSWSDIPTCKEAGYDVQYQMLRGFFLPPKTTAEQAKYYADVLKKVSETPEWKAYLNKQALNGQYLTGDDYVKFLEKDEKYHQTLMQEAGLAAK</sequence>
<dbReference type="Gene3D" id="3.40.190.10">
    <property type="entry name" value="Periplasmic binding protein-like II"/>
    <property type="match status" value="1"/>
</dbReference>
<dbReference type="PANTHER" id="PTHR42928">
    <property type="entry name" value="TRICARBOXYLATE-BINDING PROTEIN"/>
    <property type="match status" value="1"/>
</dbReference>
<evidence type="ECO:0000256" key="2">
    <source>
        <dbReference type="SAM" id="SignalP"/>
    </source>
</evidence>
<evidence type="ECO:0000256" key="1">
    <source>
        <dbReference type="ARBA" id="ARBA00006987"/>
    </source>
</evidence>
<dbReference type="PIRSF" id="PIRSF017082">
    <property type="entry name" value="YflP"/>
    <property type="match status" value="1"/>
</dbReference>
<dbReference type="Pfam" id="PF03401">
    <property type="entry name" value="TctC"/>
    <property type="match status" value="1"/>
</dbReference>
<evidence type="ECO:0000313" key="3">
    <source>
        <dbReference type="EMBL" id="NYT37153.1"/>
    </source>
</evidence>
<evidence type="ECO:0000313" key="4">
    <source>
        <dbReference type="Proteomes" id="UP000580517"/>
    </source>
</evidence>
<proteinExistence type="inferred from homology"/>
<dbReference type="AlphaFoldDB" id="A0A853FAM3"/>
<dbReference type="InterPro" id="IPR005064">
    <property type="entry name" value="BUG"/>
</dbReference>
<comment type="similarity">
    <text evidence="1">Belongs to the UPF0065 (bug) family.</text>
</comment>
<dbReference type="EMBL" id="JACCEW010000002">
    <property type="protein sequence ID" value="NYT37153.1"/>
    <property type="molecule type" value="Genomic_DNA"/>
</dbReference>
<dbReference type="RefSeq" id="WP_129969046.1">
    <property type="nucleotide sequence ID" value="NZ_JACCEW010000002.1"/>
</dbReference>
<comment type="caution">
    <text evidence="3">The sequence shown here is derived from an EMBL/GenBank/DDBJ whole genome shotgun (WGS) entry which is preliminary data.</text>
</comment>
<gene>
    <name evidence="3" type="ORF">H0A68_09730</name>
</gene>
<accession>A0A853FAM3</accession>
<dbReference type="Gene3D" id="3.40.190.150">
    <property type="entry name" value="Bordetella uptake gene, domain 1"/>
    <property type="match status" value="1"/>
</dbReference>
<protein>
    <submittedName>
        <fullName evidence="3">Tripartite tricarboxylate transporter substrate binding protein</fullName>
    </submittedName>
</protein>
<feature type="chain" id="PRO_5032679419" evidence="2">
    <location>
        <begin position="32"/>
        <end position="338"/>
    </location>
</feature>
<dbReference type="InterPro" id="IPR042100">
    <property type="entry name" value="Bug_dom1"/>
</dbReference>
<dbReference type="Proteomes" id="UP000580517">
    <property type="component" value="Unassembled WGS sequence"/>
</dbReference>
<dbReference type="OrthoDB" id="7246401at2"/>
<reference evidence="3 4" key="1">
    <citation type="submission" date="2020-07" db="EMBL/GenBank/DDBJ databases">
        <title>Taxonomic revisions and descriptions of new bacterial species based on genomic comparisons in the high-G+C-content subgroup of the family Alcaligenaceae.</title>
        <authorList>
            <person name="Szabo A."/>
            <person name="Felfoldi T."/>
        </authorList>
    </citation>
    <scope>NUCLEOTIDE SEQUENCE [LARGE SCALE GENOMIC DNA]</scope>
    <source>
        <strain evidence="3 4">DSM 25264</strain>
    </source>
</reference>
<dbReference type="CDD" id="cd07012">
    <property type="entry name" value="PBP2_Bug_TTT"/>
    <property type="match status" value="1"/>
</dbReference>